<comment type="subunit">
    <text evidence="7">Heterotrimer of A, B and C subunits.</text>
</comment>
<organism evidence="9 10">
    <name type="scientific">Candidatus Roizmanbacteria bacterium GW2011_GWA2_35_8</name>
    <dbReference type="NCBI Taxonomy" id="1618479"/>
    <lineage>
        <taxon>Bacteria</taxon>
        <taxon>Candidatus Roizmaniibacteriota</taxon>
    </lineage>
</organism>
<dbReference type="GO" id="GO:0050567">
    <property type="term" value="F:glutaminyl-tRNA synthase (glutamine-hydrolyzing) activity"/>
    <property type="evidence" value="ECO:0007669"/>
    <property type="project" value="UniProtKB-UniRule"/>
</dbReference>
<feature type="active site" description="Acyl-ester intermediate" evidence="7">
    <location>
        <position position="169"/>
    </location>
</feature>
<comment type="function">
    <text evidence="7">Allows the formation of correctly charged Gln-tRNA(Gln) through the transamidation of misacylated Glu-tRNA(Gln) in organisms which lack glutaminyl-tRNA synthetase. The reaction takes place in the presence of glutamine and ATP through an activated gamma-phospho-Glu-tRNA(Gln).</text>
</comment>
<dbReference type="Proteomes" id="UP000034536">
    <property type="component" value="Unassembled WGS sequence"/>
</dbReference>
<dbReference type="AlphaFoldDB" id="A0A0G0G439"/>
<evidence type="ECO:0000313" key="9">
    <source>
        <dbReference type="EMBL" id="KKP86502.1"/>
    </source>
</evidence>
<comment type="similarity">
    <text evidence="1 7">Belongs to the amidase family. GatA subfamily.</text>
</comment>
<evidence type="ECO:0000256" key="2">
    <source>
        <dbReference type="ARBA" id="ARBA00022598"/>
    </source>
</evidence>
<evidence type="ECO:0000259" key="8">
    <source>
        <dbReference type="Pfam" id="PF01425"/>
    </source>
</evidence>
<accession>A0A0G0G439</accession>
<dbReference type="PANTHER" id="PTHR11895">
    <property type="entry name" value="TRANSAMIDASE"/>
    <property type="match status" value="1"/>
</dbReference>
<sequence length="471" mass="50987">MKTNELTLKKAIELLDKSEISLSDVYKDTESVIAEKNKELNVYLDLDKDALLKSRGQERKPLRGLPIAVKNNFLTVGLPTNASSKLLDGFMSPFESTVTKKIKESGGVVIGKTNMDAWAHGSSTETSDYGSTKNPRNTSYLPGGSSGGSAAAIASDMAIAAIGSETAGSIRQPAAWCGVVGLKPTYGRTSRYGVVAMGSSLDSPGPLTKTVEDSALILNYIAGKDENDATTSPLPIMDYTKNIKKGVKGMKIGICYIDHQKIKGTPVAKAVIAAGKFFESEGAKVDLIETTPGLKKGKVLSHEHAIGVYTVVQRSEVSSNLSRYDGIRYGKDRSNFGHEAKNRVMLGTFSLSKGYADKYYVLAQKIRSLYLSNFKDLFSQYDLLISAPSPSFALPVGSLGDDPMFGELQDLLVEPSSLAGICGISIPCFRDEKTNLYLGLNIMGNYFNEEKILQAAYNFEQGTKWNPWAKI</sequence>
<comment type="caution">
    <text evidence="9">The sequence shown here is derived from an EMBL/GenBank/DDBJ whole genome shotgun (WGS) entry which is preliminary data.</text>
</comment>
<feature type="active site" description="Charge relay system" evidence="7">
    <location>
        <position position="70"/>
    </location>
</feature>
<evidence type="ECO:0000313" key="10">
    <source>
        <dbReference type="Proteomes" id="UP000034536"/>
    </source>
</evidence>
<dbReference type="EC" id="6.3.5.7" evidence="7"/>
<evidence type="ECO:0000256" key="3">
    <source>
        <dbReference type="ARBA" id="ARBA00022741"/>
    </source>
</evidence>
<comment type="catalytic activity">
    <reaction evidence="6 7">
        <text>L-glutamyl-tRNA(Gln) + L-glutamine + ATP + H2O = L-glutaminyl-tRNA(Gln) + L-glutamate + ADP + phosphate + H(+)</text>
        <dbReference type="Rhea" id="RHEA:17521"/>
        <dbReference type="Rhea" id="RHEA-COMP:9681"/>
        <dbReference type="Rhea" id="RHEA-COMP:9684"/>
        <dbReference type="ChEBI" id="CHEBI:15377"/>
        <dbReference type="ChEBI" id="CHEBI:15378"/>
        <dbReference type="ChEBI" id="CHEBI:29985"/>
        <dbReference type="ChEBI" id="CHEBI:30616"/>
        <dbReference type="ChEBI" id="CHEBI:43474"/>
        <dbReference type="ChEBI" id="CHEBI:58359"/>
        <dbReference type="ChEBI" id="CHEBI:78520"/>
        <dbReference type="ChEBI" id="CHEBI:78521"/>
        <dbReference type="ChEBI" id="CHEBI:456216"/>
        <dbReference type="EC" id="6.3.5.7"/>
    </reaction>
</comment>
<proteinExistence type="inferred from homology"/>
<evidence type="ECO:0000256" key="5">
    <source>
        <dbReference type="ARBA" id="ARBA00022917"/>
    </source>
</evidence>
<dbReference type="PROSITE" id="PS00571">
    <property type="entry name" value="AMIDASES"/>
    <property type="match status" value="1"/>
</dbReference>
<dbReference type="InterPro" id="IPR036928">
    <property type="entry name" value="AS_sf"/>
</dbReference>
<name>A0A0G0G439_9BACT</name>
<dbReference type="PATRIC" id="fig|1618479.3.peg.346"/>
<dbReference type="InterPro" id="IPR000120">
    <property type="entry name" value="Amidase"/>
</dbReference>
<feature type="active site" description="Charge relay system" evidence="7">
    <location>
        <position position="145"/>
    </location>
</feature>
<keyword evidence="3 7" id="KW-0547">Nucleotide-binding</keyword>
<dbReference type="Pfam" id="PF01425">
    <property type="entry name" value="Amidase"/>
    <property type="match status" value="1"/>
</dbReference>
<evidence type="ECO:0000256" key="7">
    <source>
        <dbReference type="HAMAP-Rule" id="MF_00120"/>
    </source>
</evidence>
<reference evidence="9 10" key="1">
    <citation type="journal article" date="2015" name="Nature">
        <title>rRNA introns, odd ribosomes, and small enigmatic genomes across a large radiation of phyla.</title>
        <authorList>
            <person name="Brown C.T."/>
            <person name="Hug L.A."/>
            <person name="Thomas B.C."/>
            <person name="Sharon I."/>
            <person name="Castelle C.J."/>
            <person name="Singh A."/>
            <person name="Wilkins M.J."/>
            <person name="Williams K.H."/>
            <person name="Banfield J.F."/>
        </authorList>
    </citation>
    <scope>NUCLEOTIDE SEQUENCE [LARGE SCALE GENOMIC DNA]</scope>
</reference>
<dbReference type="InterPro" id="IPR004412">
    <property type="entry name" value="GatA"/>
</dbReference>
<dbReference type="Gene3D" id="3.90.1300.10">
    <property type="entry name" value="Amidase signature (AS) domain"/>
    <property type="match status" value="1"/>
</dbReference>
<dbReference type="SUPFAM" id="SSF75304">
    <property type="entry name" value="Amidase signature (AS) enzymes"/>
    <property type="match status" value="1"/>
</dbReference>
<dbReference type="InterPro" id="IPR023631">
    <property type="entry name" value="Amidase_dom"/>
</dbReference>
<keyword evidence="5 7" id="KW-0648">Protein biosynthesis</keyword>
<evidence type="ECO:0000256" key="1">
    <source>
        <dbReference type="ARBA" id="ARBA00008069"/>
    </source>
</evidence>
<protein>
    <recommendedName>
        <fullName evidence="7">Glutamyl-tRNA(Gln) amidotransferase subunit A</fullName>
        <shortName evidence="7">Glu-ADT subunit A</shortName>
        <ecNumber evidence="7">6.3.5.7</ecNumber>
    </recommendedName>
</protein>
<dbReference type="GO" id="GO:0006412">
    <property type="term" value="P:translation"/>
    <property type="evidence" value="ECO:0007669"/>
    <property type="project" value="UniProtKB-UniRule"/>
</dbReference>
<dbReference type="GO" id="GO:0005524">
    <property type="term" value="F:ATP binding"/>
    <property type="evidence" value="ECO:0007669"/>
    <property type="project" value="UniProtKB-KW"/>
</dbReference>
<keyword evidence="9" id="KW-0808">Transferase</keyword>
<dbReference type="GO" id="GO:0030956">
    <property type="term" value="C:glutamyl-tRNA(Gln) amidotransferase complex"/>
    <property type="evidence" value="ECO:0007669"/>
    <property type="project" value="InterPro"/>
</dbReference>
<dbReference type="InterPro" id="IPR020556">
    <property type="entry name" value="Amidase_CS"/>
</dbReference>
<dbReference type="PANTHER" id="PTHR11895:SF151">
    <property type="entry name" value="GLUTAMYL-TRNA(GLN) AMIDOTRANSFERASE SUBUNIT A"/>
    <property type="match status" value="1"/>
</dbReference>
<evidence type="ECO:0000256" key="6">
    <source>
        <dbReference type="ARBA" id="ARBA00047407"/>
    </source>
</evidence>
<keyword evidence="4 7" id="KW-0067">ATP-binding</keyword>
<dbReference type="HAMAP" id="MF_00120">
    <property type="entry name" value="GatA"/>
    <property type="match status" value="1"/>
</dbReference>
<dbReference type="EMBL" id="LBQX01000021">
    <property type="protein sequence ID" value="KKP86502.1"/>
    <property type="molecule type" value="Genomic_DNA"/>
</dbReference>
<dbReference type="GO" id="GO:0016740">
    <property type="term" value="F:transferase activity"/>
    <property type="evidence" value="ECO:0007669"/>
    <property type="project" value="UniProtKB-KW"/>
</dbReference>
<feature type="domain" description="Amidase" evidence="8">
    <location>
        <begin position="53"/>
        <end position="453"/>
    </location>
</feature>
<keyword evidence="2 7" id="KW-0436">Ligase</keyword>
<evidence type="ECO:0000256" key="4">
    <source>
        <dbReference type="ARBA" id="ARBA00022840"/>
    </source>
</evidence>
<gene>
    <name evidence="7" type="primary">gatA</name>
    <name evidence="9" type="ORF">UR89_C0021G0004</name>
</gene>